<evidence type="ECO:0000313" key="6">
    <source>
        <dbReference type="EMBL" id="TCK61489.1"/>
    </source>
</evidence>
<keyword evidence="3" id="KW-0378">Hydrolase</keyword>
<evidence type="ECO:0000256" key="4">
    <source>
        <dbReference type="ARBA" id="ARBA00022833"/>
    </source>
</evidence>
<evidence type="ECO:0000256" key="2">
    <source>
        <dbReference type="ARBA" id="ARBA00022723"/>
    </source>
</evidence>
<dbReference type="PANTHER" id="PTHR37326">
    <property type="entry name" value="BLL3975 PROTEIN"/>
    <property type="match status" value="1"/>
</dbReference>
<evidence type="ECO:0000256" key="3">
    <source>
        <dbReference type="ARBA" id="ARBA00022801"/>
    </source>
</evidence>
<keyword evidence="4" id="KW-0862">Zinc</keyword>
<feature type="domain" description="Succinylglutamate desuccinylase/Aspartoacylase catalytic" evidence="5">
    <location>
        <begin position="30"/>
        <end position="265"/>
    </location>
</feature>
<sequence length="371" mass="41458">MHHCQHLLTPQTLGISRSISSFHFGSDHEKKVYIQGSLHADELPGMVVTWYLKQKLKLLEEQGRLKASITLVPIANPIGLGQFVHGTQMGRFEQESGQDFNRDYPMFGPLLAKQLESELTANAKENTQRIRQALADQLNALNPTTELKSLKIELLKLAYDAELMLDLHCDWEASAHLYTVPSAWPEIEPLARYLGTKAQLLADISGGEPFDEACYEPWYYLRQHLGLRFPIELGLKPVTLELRGVRDVNAKQAQKDADAIINYLIYCGYIEGDQSPLPELLYPATPLAGCEYINAPVSGVLLHHCQVGEVVSQGQLLAEILNPLNDELTPLYASVDGMYYARHWQRFATAGMLVARIASSEANRIGNLLVP</sequence>
<proteinExistence type="predicted"/>
<dbReference type="PANTHER" id="PTHR37326:SF1">
    <property type="entry name" value="BLL3975 PROTEIN"/>
    <property type="match status" value="1"/>
</dbReference>
<evidence type="ECO:0000313" key="7">
    <source>
        <dbReference type="Proteomes" id="UP000295565"/>
    </source>
</evidence>
<protein>
    <recommendedName>
        <fullName evidence="5">Succinylglutamate desuccinylase/Aspartoacylase catalytic domain-containing protein</fullName>
    </recommendedName>
</protein>
<dbReference type="GO" id="GO:0016788">
    <property type="term" value="F:hydrolase activity, acting on ester bonds"/>
    <property type="evidence" value="ECO:0007669"/>
    <property type="project" value="InterPro"/>
</dbReference>
<evidence type="ECO:0000256" key="1">
    <source>
        <dbReference type="ARBA" id="ARBA00001947"/>
    </source>
</evidence>
<dbReference type="Pfam" id="PF24827">
    <property type="entry name" value="AstE_AspA_cat"/>
    <property type="match status" value="1"/>
</dbReference>
<dbReference type="EMBL" id="SMGD01000005">
    <property type="protein sequence ID" value="TCK61489.1"/>
    <property type="molecule type" value="Genomic_DNA"/>
</dbReference>
<evidence type="ECO:0000259" key="5">
    <source>
        <dbReference type="Pfam" id="PF24827"/>
    </source>
</evidence>
<dbReference type="InterPro" id="IPR055438">
    <property type="entry name" value="AstE_AspA_cat"/>
</dbReference>
<reference evidence="6 7" key="1">
    <citation type="submission" date="2019-03" db="EMBL/GenBank/DDBJ databases">
        <title>Genomic Encyclopedia of Type Strains, Phase IV (KMG-IV): sequencing the most valuable type-strain genomes for metagenomic binning, comparative biology and taxonomic classification.</title>
        <authorList>
            <person name="Goeker M."/>
        </authorList>
    </citation>
    <scope>NUCLEOTIDE SEQUENCE [LARGE SCALE GENOMIC DNA]</scope>
    <source>
        <strain evidence="6 7">DSM 18577</strain>
    </source>
</reference>
<dbReference type="SUPFAM" id="SSF53187">
    <property type="entry name" value="Zn-dependent exopeptidases"/>
    <property type="match status" value="1"/>
</dbReference>
<gene>
    <name evidence="6" type="ORF">EV690_0487</name>
</gene>
<dbReference type="GO" id="GO:0046872">
    <property type="term" value="F:metal ion binding"/>
    <property type="evidence" value="ECO:0007669"/>
    <property type="project" value="UniProtKB-KW"/>
</dbReference>
<dbReference type="Proteomes" id="UP000295565">
    <property type="component" value="Unassembled WGS sequence"/>
</dbReference>
<keyword evidence="2" id="KW-0479">Metal-binding</keyword>
<dbReference type="Gene3D" id="3.40.630.10">
    <property type="entry name" value="Zn peptidases"/>
    <property type="match status" value="1"/>
</dbReference>
<dbReference type="InterPro" id="IPR053138">
    <property type="entry name" value="N-alpha-Ac-DABA_deacetylase"/>
</dbReference>
<dbReference type="OrthoDB" id="527673at2"/>
<dbReference type="RefSeq" id="WP_131911349.1">
    <property type="nucleotide sequence ID" value="NZ_OU594967.1"/>
</dbReference>
<dbReference type="CDD" id="cd06250">
    <property type="entry name" value="M14_PaAOTO_like"/>
    <property type="match status" value="1"/>
</dbReference>
<organism evidence="6 7">
    <name type="scientific">Celerinatantimonas diazotrophica</name>
    <dbReference type="NCBI Taxonomy" id="412034"/>
    <lineage>
        <taxon>Bacteria</taxon>
        <taxon>Pseudomonadati</taxon>
        <taxon>Pseudomonadota</taxon>
        <taxon>Gammaproteobacteria</taxon>
        <taxon>Celerinatantimonadaceae</taxon>
        <taxon>Celerinatantimonas</taxon>
    </lineage>
</organism>
<comment type="caution">
    <text evidence="6">The sequence shown here is derived from an EMBL/GenBank/DDBJ whole genome shotgun (WGS) entry which is preliminary data.</text>
</comment>
<name>A0A4R1KE09_9GAMM</name>
<accession>A0A4R1KE09</accession>
<dbReference type="AlphaFoldDB" id="A0A4R1KE09"/>
<comment type="cofactor">
    <cofactor evidence="1">
        <name>Zn(2+)</name>
        <dbReference type="ChEBI" id="CHEBI:29105"/>
    </cofactor>
</comment>
<keyword evidence="7" id="KW-1185">Reference proteome</keyword>